<dbReference type="GO" id="GO:0006227">
    <property type="term" value="P:dUDP biosynthetic process"/>
    <property type="evidence" value="ECO:0007669"/>
    <property type="project" value="TreeGrafter"/>
</dbReference>
<comment type="similarity">
    <text evidence="1 11">Belongs to the thymidylate kinase family.</text>
</comment>
<dbReference type="CDD" id="cd01672">
    <property type="entry name" value="TMPK"/>
    <property type="match status" value="1"/>
</dbReference>
<comment type="catalytic activity">
    <reaction evidence="9 11">
        <text>dTMP + ATP = dTDP + ADP</text>
        <dbReference type="Rhea" id="RHEA:13517"/>
        <dbReference type="ChEBI" id="CHEBI:30616"/>
        <dbReference type="ChEBI" id="CHEBI:58369"/>
        <dbReference type="ChEBI" id="CHEBI:63528"/>
        <dbReference type="ChEBI" id="CHEBI:456216"/>
        <dbReference type="EC" id="2.7.4.9"/>
    </reaction>
</comment>
<keyword evidence="7 11" id="KW-0418">Kinase</keyword>
<keyword evidence="14" id="KW-1185">Reference proteome</keyword>
<dbReference type="GeneID" id="61250627"/>
<dbReference type="PROSITE" id="PS01331">
    <property type="entry name" value="THYMIDYLATE_KINASE"/>
    <property type="match status" value="1"/>
</dbReference>
<evidence type="ECO:0000256" key="6">
    <source>
        <dbReference type="ARBA" id="ARBA00022741"/>
    </source>
</evidence>
<dbReference type="HAMAP" id="MF_00165">
    <property type="entry name" value="Thymidylate_kinase"/>
    <property type="match status" value="1"/>
</dbReference>
<evidence type="ECO:0000256" key="8">
    <source>
        <dbReference type="ARBA" id="ARBA00022840"/>
    </source>
</evidence>
<evidence type="ECO:0000256" key="7">
    <source>
        <dbReference type="ARBA" id="ARBA00022777"/>
    </source>
</evidence>
<accession>A0A0R2JQB1</accession>
<dbReference type="STRING" id="53444.AYR59_07135"/>
<dbReference type="GO" id="GO:0005524">
    <property type="term" value="F:ATP binding"/>
    <property type="evidence" value="ECO:0007669"/>
    <property type="project" value="UniProtKB-UniRule"/>
</dbReference>
<keyword evidence="4 11" id="KW-0808">Transferase</keyword>
<gene>
    <name evidence="11" type="primary">tmk</name>
    <name evidence="13" type="ORF">IV52_GL000723</name>
</gene>
<dbReference type="InterPro" id="IPR039430">
    <property type="entry name" value="Thymidylate_kin-like_dom"/>
</dbReference>
<proteinExistence type="inferred from homology"/>
<feature type="binding site" evidence="11">
    <location>
        <begin position="10"/>
        <end position="17"/>
    </location>
    <ligand>
        <name>ATP</name>
        <dbReference type="ChEBI" id="CHEBI:30616"/>
    </ligand>
</feature>
<dbReference type="PATRIC" id="fig|1122148.6.peg.745"/>
<dbReference type="EMBL" id="JQBT01000032">
    <property type="protein sequence ID" value="KRN79314.1"/>
    <property type="molecule type" value="Genomic_DNA"/>
</dbReference>
<dbReference type="GO" id="GO:0004798">
    <property type="term" value="F:dTMP kinase activity"/>
    <property type="evidence" value="ECO:0007669"/>
    <property type="project" value="UniProtKB-UniRule"/>
</dbReference>
<evidence type="ECO:0000259" key="12">
    <source>
        <dbReference type="Pfam" id="PF02223"/>
    </source>
</evidence>
<dbReference type="RefSeq" id="WP_054646399.1">
    <property type="nucleotide sequence ID" value="NZ_FUXS01000001.1"/>
</dbReference>
<feature type="domain" description="Thymidylate kinase-like" evidence="12">
    <location>
        <begin position="8"/>
        <end position="196"/>
    </location>
</feature>
<evidence type="ECO:0000256" key="9">
    <source>
        <dbReference type="ARBA" id="ARBA00048743"/>
    </source>
</evidence>
<evidence type="ECO:0000256" key="11">
    <source>
        <dbReference type="HAMAP-Rule" id="MF_00165"/>
    </source>
</evidence>
<comment type="caution">
    <text evidence="13">The sequence shown here is derived from an EMBL/GenBank/DDBJ whole genome shotgun (WGS) entry which is preliminary data.</text>
</comment>
<dbReference type="InterPro" id="IPR018095">
    <property type="entry name" value="Thymidylate_kin_CS"/>
</dbReference>
<evidence type="ECO:0000256" key="1">
    <source>
        <dbReference type="ARBA" id="ARBA00009776"/>
    </source>
</evidence>
<dbReference type="NCBIfam" id="TIGR00041">
    <property type="entry name" value="DTMP_kinase"/>
    <property type="match status" value="1"/>
</dbReference>
<organism evidence="13 14">
    <name type="scientific">Fructilactobacillus lindneri DSM 20690 = JCM 11027</name>
    <dbReference type="NCBI Taxonomy" id="1122148"/>
    <lineage>
        <taxon>Bacteria</taxon>
        <taxon>Bacillati</taxon>
        <taxon>Bacillota</taxon>
        <taxon>Bacilli</taxon>
        <taxon>Lactobacillales</taxon>
        <taxon>Lactobacillaceae</taxon>
        <taxon>Fructilactobacillus</taxon>
    </lineage>
</organism>
<evidence type="ECO:0000313" key="13">
    <source>
        <dbReference type="EMBL" id="KRN79314.1"/>
    </source>
</evidence>
<dbReference type="PANTHER" id="PTHR10344">
    <property type="entry name" value="THYMIDYLATE KINASE"/>
    <property type="match status" value="1"/>
</dbReference>
<evidence type="ECO:0000313" key="14">
    <source>
        <dbReference type="Proteomes" id="UP000051565"/>
    </source>
</evidence>
<evidence type="ECO:0000256" key="4">
    <source>
        <dbReference type="ARBA" id="ARBA00022679"/>
    </source>
</evidence>
<evidence type="ECO:0000256" key="10">
    <source>
        <dbReference type="ARBA" id="ARBA00057735"/>
    </source>
</evidence>
<keyword evidence="8 11" id="KW-0067">ATP-binding</keyword>
<dbReference type="OrthoDB" id="9774907at2"/>
<keyword evidence="5 11" id="KW-0545">Nucleotide biosynthesis</keyword>
<dbReference type="InterPro" id="IPR018094">
    <property type="entry name" value="Thymidylate_kinase"/>
</dbReference>
<dbReference type="Gene3D" id="3.40.50.300">
    <property type="entry name" value="P-loop containing nucleotide triphosphate hydrolases"/>
    <property type="match status" value="1"/>
</dbReference>
<evidence type="ECO:0000256" key="3">
    <source>
        <dbReference type="ARBA" id="ARBA00017144"/>
    </source>
</evidence>
<sequence length="210" mass="24066">MDGQFITFEGNDGAGKTTVLNRIIEILQPKLGNQLVTTREPGGNLVSEKIRNIIMNNEMDARTEALLFAAARREHLVRKIIPALEQHKLVLCDRYVDSSVAYQGAGRKIGKKQIADMNQFATNHVMPNLTIYFDVPVEVGLKRIMQHRTNEINRLDRQQHDFYIRVHDAYDEIAQSNPKRVVKVDATKPVNEVVANVLKIIKQRFPQYFE</sequence>
<name>A0A0R2JQB1_9LACO</name>
<evidence type="ECO:0000256" key="2">
    <source>
        <dbReference type="ARBA" id="ARBA00012980"/>
    </source>
</evidence>
<dbReference type="Proteomes" id="UP000051565">
    <property type="component" value="Unassembled WGS sequence"/>
</dbReference>
<evidence type="ECO:0000256" key="5">
    <source>
        <dbReference type="ARBA" id="ARBA00022727"/>
    </source>
</evidence>
<dbReference type="GO" id="GO:0006235">
    <property type="term" value="P:dTTP biosynthetic process"/>
    <property type="evidence" value="ECO:0007669"/>
    <property type="project" value="UniProtKB-UniRule"/>
</dbReference>
<dbReference type="PANTHER" id="PTHR10344:SF4">
    <property type="entry name" value="UMP-CMP KINASE 2, MITOCHONDRIAL"/>
    <property type="match status" value="1"/>
</dbReference>
<dbReference type="EC" id="2.7.4.9" evidence="2 11"/>
<dbReference type="SUPFAM" id="SSF52540">
    <property type="entry name" value="P-loop containing nucleoside triphosphate hydrolases"/>
    <property type="match status" value="1"/>
</dbReference>
<dbReference type="AlphaFoldDB" id="A0A0R2JQB1"/>
<dbReference type="Pfam" id="PF02223">
    <property type="entry name" value="Thymidylate_kin"/>
    <property type="match status" value="1"/>
</dbReference>
<dbReference type="FunFam" id="3.40.50.300:FF:000225">
    <property type="entry name" value="Thymidylate kinase"/>
    <property type="match status" value="1"/>
</dbReference>
<reference evidence="13 14" key="1">
    <citation type="journal article" date="2015" name="Genome Announc.">
        <title>Expanding the biotechnology potential of lactobacilli through comparative genomics of 213 strains and associated genera.</title>
        <authorList>
            <person name="Sun Z."/>
            <person name="Harris H.M."/>
            <person name="McCann A."/>
            <person name="Guo C."/>
            <person name="Argimon S."/>
            <person name="Zhang W."/>
            <person name="Yang X."/>
            <person name="Jeffery I.B."/>
            <person name="Cooney J.C."/>
            <person name="Kagawa T.F."/>
            <person name="Liu W."/>
            <person name="Song Y."/>
            <person name="Salvetti E."/>
            <person name="Wrobel A."/>
            <person name="Rasinkangas P."/>
            <person name="Parkhill J."/>
            <person name="Rea M.C."/>
            <person name="O'Sullivan O."/>
            <person name="Ritari J."/>
            <person name="Douillard F.P."/>
            <person name="Paul Ross R."/>
            <person name="Yang R."/>
            <person name="Briner A.E."/>
            <person name="Felis G.E."/>
            <person name="de Vos W.M."/>
            <person name="Barrangou R."/>
            <person name="Klaenhammer T.R."/>
            <person name="Caufield P.W."/>
            <person name="Cui Y."/>
            <person name="Zhang H."/>
            <person name="O'Toole P.W."/>
        </authorList>
    </citation>
    <scope>NUCLEOTIDE SEQUENCE [LARGE SCALE GENOMIC DNA]</scope>
    <source>
        <strain evidence="13 14">DSM 20690</strain>
    </source>
</reference>
<protein>
    <recommendedName>
        <fullName evidence="3 11">Thymidylate kinase</fullName>
        <ecNumber evidence="2 11">2.7.4.9</ecNumber>
    </recommendedName>
    <alternativeName>
        <fullName evidence="11">dTMP kinase</fullName>
    </alternativeName>
</protein>
<dbReference type="GO" id="GO:0005829">
    <property type="term" value="C:cytosol"/>
    <property type="evidence" value="ECO:0007669"/>
    <property type="project" value="TreeGrafter"/>
</dbReference>
<keyword evidence="6 11" id="KW-0547">Nucleotide-binding</keyword>
<comment type="function">
    <text evidence="10 11">Phosphorylation of dTMP to form dTDP in both de novo and salvage pathways of dTTP synthesis.</text>
</comment>
<dbReference type="GO" id="GO:0006233">
    <property type="term" value="P:dTDP biosynthetic process"/>
    <property type="evidence" value="ECO:0007669"/>
    <property type="project" value="InterPro"/>
</dbReference>
<dbReference type="InterPro" id="IPR027417">
    <property type="entry name" value="P-loop_NTPase"/>
</dbReference>